<keyword evidence="1" id="KW-1133">Transmembrane helix</keyword>
<feature type="transmembrane region" description="Helical" evidence="1">
    <location>
        <begin position="7"/>
        <end position="26"/>
    </location>
</feature>
<name>A0A0G1BGN8_9BACT</name>
<dbReference type="Proteomes" id="UP000034036">
    <property type="component" value="Unassembled WGS sequence"/>
</dbReference>
<evidence type="ECO:0000256" key="1">
    <source>
        <dbReference type="SAM" id="Phobius"/>
    </source>
</evidence>
<gene>
    <name evidence="2" type="ORF">UV11_C0048G0003</name>
</gene>
<protein>
    <submittedName>
        <fullName evidence="2">Uncharacterized protein</fullName>
    </submittedName>
</protein>
<organism evidence="2 3">
    <name type="scientific">Candidatus Giovannonibacteria bacterium GW2011_GWF2_42_19</name>
    <dbReference type="NCBI Taxonomy" id="1618659"/>
    <lineage>
        <taxon>Bacteria</taxon>
        <taxon>Candidatus Giovannoniibacteriota</taxon>
    </lineage>
</organism>
<reference evidence="2 3" key="1">
    <citation type="journal article" date="2015" name="Nature">
        <title>rRNA introns, odd ribosomes, and small enigmatic genomes across a large radiation of phyla.</title>
        <authorList>
            <person name="Brown C.T."/>
            <person name="Hug L.A."/>
            <person name="Thomas B.C."/>
            <person name="Sharon I."/>
            <person name="Castelle C.J."/>
            <person name="Singh A."/>
            <person name="Wilkins M.J."/>
            <person name="Williams K.H."/>
            <person name="Banfield J.F."/>
        </authorList>
    </citation>
    <scope>NUCLEOTIDE SEQUENCE [LARGE SCALE GENOMIC DNA]</scope>
</reference>
<dbReference type="AlphaFoldDB" id="A0A0G1BGN8"/>
<keyword evidence="1" id="KW-0472">Membrane</keyword>
<proteinExistence type="predicted"/>
<accession>A0A0G1BGN8</accession>
<dbReference type="EMBL" id="LCDF01000048">
    <property type="protein sequence ID" value="KKS45491.1"/>
    <property type="molecule type" value="Genomic_DNA"/>
</dbReference>
<evidence type="ECO:0000313" key="3">
    <source>
        <dbReference type="Proteomes" id="UP000034036"/>
    </source>
</evidence>
<dbReference type="STRING" id="1618659.UV11_C0048G0003"/>
<evidence type="ECO:0000313" key="2">
    <source>
        <dbReference type="EMBL" id="KKS45491.1"/>
    </source>
</evidence>
<comment type="caution">
    <text evidence="2">The sequence shown here is derived from an EMBL/GenBank/DDBJ whole genome shotgun (WGS) entry which is preliminary data.</text>
</comment>
<sequence>MPKSFKILVLIAFIIILVAAAIYFFWNAEDIRFGPGMVSDSETRRLEETSNSDETADIEADLNGTDLKDLAPELNTIEKEIGD</sequence>
<keyword evidence="1" id="KW-0812">Transmembrane</keyword>